<dbReference type="EMBL" id="BAAANN010000040">
    <property type="protein sequence ID" value="GAA1984439.1"/>
    <property type="molecule type" value="Genomic_DNA"/>
</dbReference>
<comment type="caution">
    <text evidence="2">The sequence shown here is derived from an EMBL/GenBank/DDBJ whole genome shotgun (WGS) entry which is preliminary data.</text>
</comment>
<reference evidence="2 3" key="1">
    <citation type="journal article" date="2019" name="Int. J. Syst. Evol. Microbiol.">
        <title>The Global Catalogue of Microorganisms (GCM) 10K type strain sequencing project: providing services to taxonomists for standard genome sequencing and annotation.</title>
        <authorList>
            <consortium name="The Broad Institute Genomics Platform"/>
            <consortium name="The Broad Institute Genome Sequencing Center for Infectious Disease"/>
            <person name="Wu L."/>
            <person name="Ma J."/>
        </authorList>
    </citation>
    <scope>NUCLEOTIDE SEQUENCE [LARGE SCALE GENOMIC DNA]</scope>
    <source>
        <strain evidence="2 3">JCM 14545</strain>
    </source>
</reference>
<evidence type="ECO:0000313" key="3">
    <source>
        <dbReference type="Proteomes" id="UP001501116"/>
    </source>
</evidence>
<dbReference type="InterPro" id="IPR007278">
    <property type="entry name" value="DUF397"/>
</dbReference>
<dbReference type="RefSeq" id="WP_344429364.1">
    <property type="nucleotide sequence ID" value="NZ_BAAANN010000040.1"/>
</dbReference>
<dbReference type="Pfam" id="PF04149">
    <property type="entry name" value="DUF397"/>
    <property type="match status" value="1"/>
</dbReference>
<sequence length="59" mass="6282">MTRDTGWFKTSHSSPANDNCVEIRITGEVVGVRDSKAPVSGTLQVSSAAWATFLARASN</sequence>
<keyword evidence="3" id="KW-1185">Reference proteome</keyword>
<proteinExistence type="predicted"/>
<name>A0ABN2SD87_9PSEU</name>
<gene>
    <name evidence="2" type="ORF">GCM10009754_72220</name>
</gene>
<protein>
    <submittedName>
        <fullName evidence="2">DUF397 domain-containing protein</fullName>
    </submittedName>
</protein>
<evidence type="ECO:0000259" key="1">
    <source>
        <dbReference type="Pfam" id="PF04149"/>
    </source>
</evidence>
<organism evidence="2 3">
    <name type="scientific">Amycolatopsis minnesotensis</name>
    <dbReference type="NCBI Taxonomy" id="337894"/>
    <lineage>
        <taxon>Bacteria</taxon>
        <taxon>Bacillati</taxon>
        <taxon>Actinomycetota</taxon>
        <taxon>Actinomycetes</taxon>
        <taxon>Pseudonocardiales</taxon>
        <taxon>Pseudonocardiaceae</taxon>
        <taxon>Amycolatopsis</taxon>
    </lineage>
</organism>
<accession>A0ABN2SD87</accession>
<dbReference type="Proteomes" id="UP001501116">
    <property type="component" value="Unassembled WGS sequence"/>
</dbReference>
<evidence type="ECO:0000313" key="2">
    <source>
        <dbReference type="EMBL" id="GAA1984439.1"/>
    </source>
</evidence>
<feature type="domain" description="DUF397" evidence="1">
    <location>
        <begin position="6"/>
        <end position="57"/>
    </location>
</feature>